<evidence type="ECO:0000313" key="2">
    <source>
        <dbReference type="EMBL" id="CDW84882.1"/>
    </source>
</evidence>
<accession>A0A078AUI9</accession>
<feature type="signal peptide" evidence="1">
    <location>
        <begin position="1"/>
        <end position="37"/>
    </location>
</feature>
<feature type="chain" id="PRO_5001729708" description="Transmembrane protein" evidence="1">
    <location>
        <begin position="38"/>
        <end position="429"/>
    </location>
</feature>
<dbReference type="Proteomes" id="UP000039865">
    <property type="component" value="Unassembled WGS sequence"/>
</dbReference>
<evidence type="ECO:0000256" key="1">
    <source>
        <dbReference type="SAM" id="SignalP"/>
    </source>
</evidence>
<proteinExistence type="predicted"/>
<sequence length="429" mass="49024">MKEQHKFTGFLNQQKYSSPSRLTTLMLLLALSQIIQAQNQESNGQEVAQNTKDFIKAFMKGFLGDNSVNNHDQNRFDSILLGQTTNPTTIIDYNFNLFDQFLQGFKATTFSSNFYTCSSKMRLTANQYNQTTIANKKNNVKAVDQLIFSYTTVLSTTTADAVGECYTTGYNVYSYFLNKFSQFNNGFVSIMEAFLQNLLGNAITFNNLYNSITAAQKSNNTMQVYFQIGRLLNLILIFDPIEDSPLRLKESILSGHDVFTPKYMVEAESISTIYAKASAFGFQFLNQSVGTSSPNSSICNGNITVLQRSIQQIRTQVQFQYYDQMGKTLKELIQTTGPLTYGCYYSLFEYYQIVGDYFSTVINIDKTFYNVVHNLGKIYDNTVDIVDIFRKGDPTTENYWKNLGYYFGDSLNQVFYKPENYDPYKKPTI</sequence>
<dbReference type="EMBL" id="CCKQ01013237">
    <property type="protein sequence ID" value="CDW84882.1"/>
    <property type="molecule type" value="Genomic_DNA"/>
</dbReference>
<keyword evidence="3" id="KW-1185">Reference proteome</keyword>
<protein>
    <recommendedName>
        <fullName evidence="4">Transmembrane protein</fullName>
    </recommendedName>
</protein>
<evidence type="ECO:0008006" key="4">
    <source>
        <dbReference type="Google" id="ProtNLM"/>
    </source>
</evidence>
<dbReference type="AlphaFoldDB" id="A0A078AUI9"/>
<reference evidence="2 3" key="1">
    <citation type="submission" date="2014-06" db="EMBL/GenBank/DDBJ databases">
        <authorList>
            <person name="Swart Estienne"/>
        </authorList>
    </citation>
    <scope>NUCLEOTIDE SEQUENCE [LARGE SCALE GENOMIC DNA]</scope>
    <source>
        <strain evidence="2 3">130c</strain>
    </source>
</reference>
<dbReference type="InParanoid" id="A0A078AUI9"/>
<organism evidence="2 3">
    <name type="scientific">Stylonychia lemnae</name>
    <name type="common">Ciliate</name>
    <dbReference type="NCBI Taxonomy" id="5949"/>
    <lineage>
        <taxon>Eukaryota</taxon>
        <taxon>Sar</taxon>
        <taxon>Alveolata</taxon>
        <taxon>Ciliophora</taxon>
        <taxon>Intramacronucleata</taxon>
        <taxon>Spirotrichea</taxon>
        <taxon>Stichotrichia</taxon>
        <taxon>Sporadotrichida</taxon>
        <taxon>Oxytrichidae</taxon>
        <taxon>Stylonychinae</taxon>
        <taxon>Stylonychia</taxon>
    </lineage>
</organism>
<gene>
    <name evidence="2" type="primary">Contig17931.g19062</name>
    <name evidence="2" type="ORF">STYLEM_13951</name>
</gene>
<evidence type="ECO:0000313" key="3">
    <source>
        <dbReference type="Proteomes" id="UP000039865"/>
    </source>
</evidence>
<name>A0A078AUI9_STYLE</name>
<keyword evidence="1" id="KW-0732">Signal</keyword>
<dbReference type="OrthoDB" id="320663at2759"/>